<keyword evidence="6" id="KW-1185">Reference proteome</keyword>
<gene>
    <name evidence="5" type="ORF">LCY76_05540</name>
</gene>
<evidence type="ECO:0000256" key="1">
    <source>
        <dbReference type="ARBA" id="ARBA00023016"/>
    </source>
</evidence>
<evidence type="ECO:0000259" key="4">
    <source>
        <dbReference type="Pfam" id="PF01965"/>
    </source>
</evidence>
<evidence type="ECO:0000256" key="3">
    <source>
        <dbReference type="ARBA" id="ARBA00038493"/>
    </source>
</evidence>
<keyword evidence="1" id="KW-0346">Stress response</keyword>
<proteinExistence type="inferred from homology"/>
<organism evidence="5 6">
    <name type="scientific">Fictibacillus marinisediminis</name>
    <dbReference type="NCBI Taxonomy" id="2878389"/>
    <lineage>
        <taxon>Bacteria</taxon>
        <taxon>Bacillati</taxon>
        <taxon>Bacillota</taxon>
        <taxon>Bacilli</taxon>
        <taxon>Bacillales</taxon>
        <taxon>Fictibacillaceae</taxon>
        <taxon>Fictibacillus</taxon>
    </lineage>
</organism>
<evidence type="ECO:0000313" key="5">
    <source>
        <dbReference type="EMBL" id="MCK6256066.1"/>
    </source>
</evidence>
<dbReference type="PANTHER" id="PTHR48094">
    <property type="entry name" value="PROTEIN/NUCLEIC ACID DEGLYCASE DJ-1-RELATED"/>
    <property type="match status" value="1"/>
</dbReference>
<keyword evidence="2" id="KW-0456">Lyase</keyword>
<dbReference type="PANTHER" id="PTHR48094:SF11">
    <property type="entry name" value="GLUTATHIONE-INDEPENDENT GLYOXALASE HSP31-RELATED"/>
    <property type="match status" value="1"/>
</dbReference>
<name>A0A9X1X9I0_9BACL</name>
<dbReference type="SUPFAM" id="SSF52317">
    <property type="entry name" value="Class I glutamine amidotransferase-like"/>
    <property type="match status" value="1"/>
</dbReference>
<dbReference type="GO" id="GO:0005737">
    <property type="term" value="C:cytoplasm"/>
    <property type="evidence" value="ECO:0007669"/>
    <property type="project" value="TreeGrafter"/>
</dbReference>
<accession>A0A9X1X9I0</accession>
<protein>
    <submittedName>
        <fullName evidence="5">Type 1 glutamine amidotransferase domain-containing protein</fullName>
    </submittedName>
</protein>
<dbReference type="GO" id="GO:0019172">
    <property type="term" value="F:glyoxalase III activity"/>
    <property type="evidence" value="ECO:0007669"/>
    <property type="project" value="TreeGrafter"/>
</dbReference>
<evidence type="ECO:0000256" key="2">
    <source>
        <dbReference type="ARBA" id="ARBA00023239"/>
    </source>
</evidence>
<feature type="domain" description="DJ-1/PfpI" evidence="4">
    <location>
        <begin position="26"/>
        <end position="214"/>
    </location>
</feature>
<dbReference type="InterPro" id="IPR002818">
    <property type="entry name" value="DJ-1/PfpI"/>
</dbReference>
<sequence>MSAKKVLIVVTSHDKIGDHETGLWLEEFAVPYNEFKKQGYDIKVVSIEGGEVPLDPNSLEGDNGDFEEAKSLLKDTPALTREEAHGFDAIYLPGGHGTVFDFPNSRDLQVVVSQFAQEDKVIGSVCHGPTGLVTAAYEDGTPIVKGKKVSAFTDSEEREMKLTEEVPFLLETRLRELGAEFVNGDNWTDFAVVDGKLVTGQNPQSSLSVARKVIDVLES</sequence>
<evidence type="ECO:0000313" key="6">
    <source>
        <dbReference type="Proteomes" id="UP001139011"/>
    </source>
</evidence>
<dbReference type="InterPro" id="IPR050325">
    <property type="entry name" value="Prot/Nucl_acid_deglycase"/>
</dbReference>
<keyword evidence="5" id="KW-0315">Glutamine amidotransferase</keyword>
<dbReference type="EMBL" id="JAIWJX010000002">
    <property type="protein sequence ID" value="MCK6256066.1"/>
    <property type="molecule type" value="Genomic_DNA"/>
</dbReference>
<dbReference type="Proteomes" id="UP001139011">
    <property type="component" value="Unassembled WGS sequence"/>
</dbReference>
<comment type="similarity">
    <text evidence="3">Belongs to the peptidase C56 family. HSP31-like subfamily.</text>
</comment>
<dbReference type="AlphaFoldDB" id="A0A9X1X9I0"/>
<dbReference type="RefSeq" id="WP_248251788.1">
    <property type="nucleotide sequence ID" value="NZ_JAIWJX010000002.1"/>
</dbReference>
<dbReference type="Gene3D" id="3.40.50.880">
    <property type="match status" value="1"/>
</dbReference>
<dbReference type="Pfam" id="PF01965">
    <property type="entry name" value="DJ-1_PfpI"/>
    <property type="match status" value="1"/>
</dbReference>
<dbReference type="GO" id="GO:0019243">
    <property type="term" value="P:methylglyoxal catabolic process to D-lactate via S-lactoyl-glutathione"/>
    <property type="evidence" value="ECO:0007669"/>
    <property type="project" value="TreeGrafter"/>
</dbReference>
<dbReference type="InterPro" id="IPR029062">
    <property type="entry name" value="Class_I_gatase-like"/>
</dbReference>
<comment type="caution">
    <text evidence="5">The sequence shown here is derived from an EMBL/GenBank/DDBJ whole genome shotgun (WGS) entry which is preliminary data.</text>
</comment>
<reference evidence="5" key="1">
    <citation type="submission" date="2021-09" db="EMBL/GenBank/DDBJ databases">
        <title>Genome analysis of Fictibacillus sp. KIGAM418 isolated from marine sediment.</title>
        <authorList>
            <person name="Seo M.-J."/>
            <person name="Cho E.-S."/>
            <person name="Hwang C.Y."/>
        </authorList>
    </citation>
    <scope>NUCLEOTIDE SEQUENCE</scope>
    <source>
        <strain evidence="5">KIGAM418</strain>
    </source>
</reference>
<dbReference type="CDD" id="cd03141">
    <property type="entry name" value="GATase1_Hsp31_like"/>
    <property type="match status" value="1"/>
</dbReference>